<name>A0A517QV20_9PLAN</name>
<dbReference type="KEGG" id="tpol:Mal48_47280"/>
<dbReference type="SUPFAM" id="SSF63380">
    <property type="entry name" value="Riboflavin synthase domain-like"/>
    <property type="match status" value="1"/>
</dbReference>
<dbReference type="InterPro" id="IPR019480">
    <property type="entry name" value="Dihydroorotate_DH_Fe-S-bd"/>
</dbReference>
<comment type="cofactor">
    <cofactor evidence="11">
        <name>[2Fe-2S] cluster</name>
        <dbReference type="ChEBI" id="CHEBI:190135"/>
    </cofactor>
    <text evidence="11">Binds 1 [2Fe-2S] cluster per subunit.</text>
</comment>
<dbReference type="PANTHER" id="PTHR43513">
    <property type="entry name" value="DIHYDROOROTATE DEHYDROGENASE B (NAD(+)), ELECTRON TRANSFER SUBUNIT"/>
    <property type="match status" value="1"/>
</dbReference>
<dbReference type="CDD" id="cd06218">
    <property type="entry name" value="DHOD_e_trans"/>
    <property type="match status" value="1"/>
</dbReference>
<feature type="binding site" evidence="11">
    <location>
        <position position="303"/>
    </location>
    <ligand>
        <name>[2Fe-2S] cluster</name>
        <dbReference type="ChEBI" id="CHEBI:190135"/>
    </ligand>
</feature>
<dbReference type="InterPro" id="IPR050353">
    <property type="entry name" value="PyrK_electron_transfer"/>
</dbReference>
<dbReference type="Gene3D" id="3.40.50.80">
    <property type="entry name" value="Nucleotide-binding domain of ferredoxin-NADP reductase (FNR) module"/>
    <property type="match status" value="1"/>
</dbReference>
<dbReference type="AlphaFoldDB" id="A0A517QV20"/>
<comment type="cofactor">
    <cofactor evidence="10">
        <name>[2Fe-2S] cluster</name>
        <dbReference type="ChEBI" id="CHEBI:190135"/>
    </cofactor>
</comment>
<comment type="similarity">
    <text evidence="1">Belongs to the PyrK family.</text>
</comment>
<evidence type="ECO:0000256" key="11">
    <source>
        <dbReference type="PIRSR" id="PIRSR006816-2"/>
    </source>
</evidence>
<dbReference type="Pfam" id="PF10418">
    <property type="entry name" value="DHODB_Fe-S_bind"/>
    <property type="match status" value="1"/>
</dbReference>
<evidence type="ECO:0000256" key="12">
    <source>
        <dbReference type="SAM" id="MobiDB-lite"/>
    </source>
</evidence>
<feature type="region of interest" description="Disordered" evidence="12">
    <location>
        <begin position="1"/>
        <end position="26"/>
    </location>
</feature>
<dbReference type="Gene3D" id="2.10.240.10">
    <property type="entry name" value="Dihydroorotate dehydrogenase, electron transfer subunit"/>
    <property type="match status" value="1"/>
</dbReference>
<dbReference type="InterPro" id="IPR012165">
    <property type="entry name" value="Cyt_c3_hydrogenase_gsu"/>
</dbReference>
<feature type="binding site" evidence="11">
    <location>
        <position position="283"/>
    </location>
    <ligand>
        <name>[2Fe-2S] cluster</name>
        <dbReference type="ChEBI" id="CHEBI:190135"/>
    </ligand>
</feature>
<keyword evidence="9 11" id="KW-0411">Iron-sulfur</keyword>
<evidence type="ECO:0000313" key="14">
    <source>
        <dbReference type="EMBL" id="QDT35451.1"/>
    </source>
</evidence>
<dbReference type="EMBL" id="CP036267">
    <property type="protein sequence ID" value="QDT35451.1"/>
    <property type="molecule type" value="Genomic_DNA"/>
</dbReference>
<evidence type="ECO:0000256" key="5">
    <source>
        <dbReference type="ARBA" id="ARBA00022723"/>
    </source>
</evidence>
<dbReference type="GO" id="GO:0051537">
    <property type="term" value="F:2 iron, 2 sulfur cluster binding"/>
    <property type="evidence" value="ECO:0007669"/>
    <property type="project" value="UniProtKB-KW"/>
</dbReference>
<dbReference type="InterPro" id="IPR017938">
    <property type="entry name" value="Riboflavin_synthase-like_b-brl"/>
</dbReference>
<dbReference type="InterPro" id="IPR017927">
    <property type="entry name" value="FAD-bd_FR_type"/>
</dbReference>
<keyword evidence="15" id="KW-1185">Reference proteome</keyword>
<dbReference type="Gene3D" id="2.40.30.10">
    <property type="entry name" value="Translation factors"/>
    <property type="match status" value="1"/>
</dbReference>
<evidence type="ECO:0000256" key="2">
    <source>
        <dbReference type="ARBA" id="ARBA00022448"/>
    </source>
</evidence>
<evidence type="ECO:0000256" key="7">
    <source>
        <dbReference type="ARBA" id="ARBA00022982"/>
    </source>
</evidence>
<keyword evidence="4 11" id="KW-0001">2Fe-2S</keyword>
<keyword evidence="5 11" id="KW-0479">Metal-binding</keyword>
<organism evidence="14 15">
    <name type="scientific">Thalassoglobus polymorphus</name>
    <dbReference type="NCBI Taxonomy" id="2527994"/>
    <lineage>
        <taxon>Bacteria</taxon>
        <taxon>Pseudomonadati</taxon>
        <taxon>Planctomycetota</taxon>
        <taxon>Planctomycetia</taxon>
        <taxon>Planctomycetales</taxon>
        <taxon>Planctomycetaceae</taxon>
        <taxon>Thalassoglobus</taxon>
    </lineage>
</organism>
<keyword evidence="3" id="KW-0285">Flavoprotein</keyword>
<dbReference type="InterPro" id="IPR001433">
    <property type="entry name" value="OxRdtase_FAD/NAD-bd"/>
</dbReference>
<dbReference type="InterPro" id="IPR039261">
    <property type="entry name" value="FNR_nucleotide-bd"/>
</dbReference>
<keyword evidence="8 11" id="KW-0408">Iron</keyword>
<keyword evidence="2" id="KW-0813">Transport</keyword>
<dbReference type="GO" id="GO:0050660">
    <property type="term" value="F:flavin adenine dinucleotide binding"/>
    <property type="evidence" value="ECO:0007669"/>
    <property type="project" value="InterPro"/>
</dbReference>
<dbReference type="GO" id="GO:0006221">
    <property type="term" value="P:pyrimidine nucleotide biosynthetic process"/>
    <property type="evidence" value="ECO:0007669"/>
    <property type="project" value="InterPro"/>
</dbReference>
<evidence type="ECO:0000256" key="9">
    <source>
        <dbReference type="ARBA" id="ARBA00023014"/>
    </source>
</evidence>
<dbReference type="GO" id="GO:0016491">
    <property type="term" value="F:oxidoreductase activity"/>
    <property type="evidence" value="ECO:0007669"/>
    <property type="project" value="InterPro"/>
</dbReference>
<keyword evidence="6" id="KW-0274">FAD</keyword>
<feature type="domain" description="FAD-binding FR-type" evidence="13">
    <location>
        <begin position="34"/>
        <end position="138"/>
    </location>
</feature>
<evidence type="ECO:0000256" key="3">
    <source>
        <dbReference type="ARBA" id="ARBA00022630"/>
    </source>
</evidence>
<sequence>MNMQRHPGRNESNTENSMNTSPQHDCLPGQVLTAHQESATVISQRQLADGTYAVRIAAPQMASAIRPGQFFMIRPANGTDPLLGRPFALYDTVVDDSGAPVAFEFAYHVIGKMTSLMSHWSEGEEVELSGPFGNGFPVYEGQHLLCVGGGIGYTPFLAVSREVLGQRKYGNDSDRYEGAEPANRVTFCYGSQTKSVVADLSDFGDLEGLEIQISTDDGTAGHHGLVTDLVNEILARSGSERPDGVYCCGPEPMMHAVARICAAANLPCWLSLETPMACGFGACFSCVTKVRIENNEWDYRRTCVEGPIFPAETLAIPE</sequence>
<evidence type="ECO:0000256" key="10">
    <source>
        <dbReference type="ARBA" id="ARBA00034078"/>
    </source>
</evidence>
<dbReference type="PROSITE" id="PS51384">
    <property type="entry name" value="FAD_FR"/>
    <property type="match status" value="1"/>
</dbReference>
<dbReference type="SUPFAM" id="SSF52343">
    <property type="entry name" value="Ferredoxin reductase-like, C-terminal NADP-linked domain"/>
    <property type="match status" value="1"/>
</dbReference>
<dbReference type="Proteomes" id="UP000315724">
    <property type="component" value="Chromosome"/>
</dbReference>
<evidence type="ECO:0000259" key="13">
    <source>
        <dbReference type="PROSITE" id="PS51384"/>
    </source>
</evidence>
<dbReference type="PANTHER" id="PTHR43513:SF3">
    <property type="entry name" value="DIHYDROOROTATE DEHYDROGENASE B (NAD(+)), ELECTRON TRANSFER SUBUNIT-RELATED"/>
    <property type="match status" value="1"/>
</dbReference>
<reference evidence="14 15" key="1">
    <citation type="submission" date="2019-02" db="EMBL/GenBank/DDBJ databases">
        <title>Deep-cultivation of Planctomycetes and their phenomic and genomic characterization uncovers novel biology.</title>
        <authorList>
            <person name="Wiegand S."/>
            <person name="Jogler M."/>
            <person name="Boedeker C."/>
            <person name="Pinto D."/>
            <person name="Vollmers J."/>
            <person name="Rivas-Marin E."/>
            <person name="Kohn T."/>
            <person name="Peeters S.H."/>
            <person name="Heuer A."/>
            <person name="Rast P."/>
            <person name="Oberbeckmann S."/>
            <person name="Bunk B."/>
            <person name="Jeske O."/>
            <person name="Meyerdierks A."/>
            <person name="Storesund J.E."/>
            <person name="Kallscheuer N."/>
            <person name="Luecker S."/>
            <person name="Lage O.M."/>
            <person name="Pohl T."/>
            <person name="Merkel B.J."/>
            <person name="Hornburger P."/>
            <person name="Mueller R.-W."/>
            <person name="Bruemmer F."/>
            <person name="Labrenz M."/>
            <person name="Spormann A.M."/>
            <person name="Op den Camp H."/>
            <person name="Overmann J."/>
            <person name="Amann R."/>
            <person name="Jetten M.S.M."/>
            <person name="Mascher T."/>
            <person name="Medema M.H."/>
            <person name="Devos D.P."/>
            <person name="Kaster A.-K."/>
            <person name="Ovreas L."/>
            <person name="Rohde M."/>
            <person name="Galperin M.Y."/>
            <person name="Jogler C."/>
        </authorList>
    </citation>
    <scope>NUCLEOTIDE SEQUENCE [LARGE SCALE GENOMIC DNA]</scope>
    <source>
        <strain evidence="14 15">Mal48</strain>
    </source>
</reference>
<evidence type="ECO:0000256" key="8">
    <source>
        <dbReference type="ARBA" id="ARBA00023004"/>
    </source>
</evidence>
<feature type="binding site" evidence="11">
    <location>
        <position position="278"/>
    </location>
    <ligand>
        <name>[2Fe-2S] cluster</name>
        <dbReference type="ChEBI" id="CHEBI:190135"/>
    </ligand>
</feature>
<keyword evidence="7" id="KW-0249">Electron transport</keyword>
<dbReference type="PIRSF" id="PIRSF006816">
    <property type="entry name" value="Cyc3_hyd_g"/>
    <property type="match status" value="1"/>
</dbReference>
<gene>
    <name evidence="14" type="primary">pyrK</name>
    <name evidence="14" type="ORF">Mal48_47280</name>
</gene>
<evidence type="ECO:0000256" key="4">
    <source>
        <dbReference type="ARBA" id="ARBA00022714"/>
    </source>
</evidence>
<evidence type="ECO:0000256" key="6">
    <source>
        <dbReference type="ARBA" id="ARBA00022827"/>
    </source>
</evidence>
<dbReference type="Pfam" id="PF00175">
    <property type="entry name" value="NAD_binding_1"/>
    <property type="match status" value="1"/>
</dbReference>
<feature type="compositionally biased region" description="Low complexity" evidence="12">
    <location>
        <begin position="10"/>
        <end position="21"/>
    </location>
</feature>
<evidence type="ECO:0000256" key="1">
    <source>
        <dbReference type="ARBA" id="ARBA00006422"/>
    </source>
</evidence>
<evidence type="ECO:0000313" key="15">
    <source>
        <dbReference type="Proteomes" id="UP000315724"/>
    </source>
</evidence>
<protein>
    <submittedName>
        <fullName evidence="14">Dihydroorotate dehydrogenase B (NAD(+)), electron transfer subunit</fullName>
    </submittedName>
</protein>
<dbReference type="GO" id="GO:0046872">
    <property type="term" value="F:metal ion binding"/>
    <property type="evidence" value="ECO:0007669"/>
    <property type="project" value="UniProtKB-KW"/>
</dbReference>
<dbReference type="InterPro" id="IPR037117">
    <property type="entry name" value="Dihydroorotate_DH_ele_sf"/>
</dbReference>
<accession>A0A517QV20</accession>
<proteinExistence type="inferred from homology"/>
<feature type="binding site" evidence="11">
    <location>
        <position position="286"/>
    </location>
    <ligand>
        <name>[2Fe-2S] cluster</name>
        <dbReference type="ChEBI" id="CHEBI:190135"/>
    </ligand>
</feature>